<dbReference type="Proteomes" id="UP001211872">
    <property type="component" value="Chromosome"/>
</dbReference>
<dbReference type="EMBL" id="CP115396">
    <property type="protein sequence ID" value="WBO86234.1"/>
    <property type="molecule type" value="Genomic_DNA"/>
</dbReference>
<organism evidence="1 2">
    <name type="scientific">Hymenobacter yonginensis</name>
    <dbReference type="NCBI Taxonomy" id="748197"/>
    <lineage>
        <taxon>Bacteria</taxon>
        <taxon>Pseudomonadati</taxon>
        <taxon>Bacteroidota</taxon>
        <taxon>Cytophagia</taxon>
        <taxon>Cytophagales</taxon>
        <taxon>Hymenobacteraceae</taxon>
        <taxon>Hymenobacter</taxon>
    </lineage>
</organism>
<proteinExistence type="predicted"/>
<accession>A0ABY7PTQ7</accession>
<keyword evidence="2" id="KW-1185">Reference proteome</keyword>
<protein>
    <submittedName>
        <fullName evidence="1">Uncharacterized protein</fullName>
    </submittedName>
</protein>
<evidence type="ECO:0000313" key="1">
    <source>
        <dbReference type="EMBL" id="WBO86234.1"/>
    </source>
</evidence>
<reference evidence="1 2" key="1">
    <citation type="journal article" date="2011" name="Int. J. Syst. Evol. Microbiol.">
        <title>Hymenobacter yonginensis sp. nov., isolated from a mesotrophic artificial lake.</title>
        <authorList>
            <person name="Joung Y."/>
            <person name="Cho S.H."/>
            <person name="Kim H."/>
            <person name="Kim S.B."/>
            <person name="Joh K."/>
        </authorList>
    </citation>
    <scope>NUCLEOTIDE SEQUENCE [LARGE SCALE GENOMIC DNA]</scope>
    <source>
        <strain evidence="1 2">KCTC 22745</strain>
    </source>
</reference>
<evidence type="ECO:0000313" key="2">
    <source>
        <dbReference type="Proteomes" id="UP001211872"/>
    </source>
</evidence>
<sequence>MLLLFGGIGLWLATACSAPAYVKQRGSDLTTLHQQARHVHVDVEAAPVTIEQVGVAQLTAVLTNEGSRPRPGGRFYTRWRRVHGRWYQYTYARNDMIRRLRKLF</sequence>
<name>A0ABY7PTQ7_9BACT</name>
<dbReference type="RefSeq" id="WP_270128817.1">
    <property type="nucleotide sequence ID" value="NZ_CP115396.1"/>
</dbReference>
<gene>
    <name evidence="1" type="ORF">O9Z63_08225</name>
</gene>